<dbReference type="InterPro" id="IPR049368">
    <property type="entry name" value="FkbO_Hyg5-like_N"/>
</dbReference>
<dbReference type="CDD" id="cd06153">
    <property type="entry name" value="YjgF_YER057c_UK114_like_5"/>
    <property type="match status" value="1"/>
</dbReference>
<dbReference type="Pfam" id="PF21168">
    <property type="entry name" value="FkbO_Hyg5-like_N"/>
    <property type="match status" value="1"/>
</dbReference>
<dbReference type="EMBL" id="FNDO01000062">
    <property type="protein sequence ID" value="SDI64119.1"/>
    <property type="molecule type" value="Genomic_DNA"/>
</dbReference>
<dbReference type="PANTHER" id="PTHR11803">
    <property type="entry name" value="2-IMINOBUTANOATE/2-IMINOPROPANOATE DEAMINASE RIDA"/>
    <property type="match status" value="1"/>
</dbReference>
<dbReference type="GO" id="GO:0005829">
    <property type="term" value="C:cytosol"/>
    <property type="evidence" value="ECO:0007669"/>
    <property type="project" value="TreeGrafter"/>
</dbReference>
<sequence>MKYHRITCNLYKTTGNSWEQMAEELLSSAVREERVLRLVLFTRCTDNQEYKFQRSFLEQWVERHFVSPRPVVSLVAQKPLVADLVLEVHSLVEITDEAVTIEEQITSSSVRYLRIMTPHYREIIVGGLYADDLNLPVREQSEQAFRKAEEILKTEQMNFGDIVRQWNYLENITDIAHGNQCYQDFNDVRTLFYASSEWESGYPAATGIGTQHGGVLIDFNAVSGEVDIAPLDNDWQRAAHVYSDEVLISHRADRKKGTPKFERGKSLSDRRQEVIYISGTAAIRGEESVTTGDVLSQTEITLENIQHLIGLEEGREKLPEHSGKLGLLRVYLKNEEDASAVKADLDKLCPDIPIVYLYADVCREELLVEIEGIAYL</sequence>
<gene>
    <name evidence="2" type="ORF">SAMN05192582_10625</name>
</gene>
<dbReference type="InterPro" id="IPR006175">
    <property type="entry name" value="YjgF/YER057c/UK114"/>
</dbReference>
<organism evidence="2 3">
    <name type="scientific">Bacteroides ovatus</name>
    <dbReference type="NCBI Taxonomy" id="28116"/>
    <lineage>
        <taxon>Bacteria</taxon>
        <taxon>Pseudomonadati</taxon>
        <taxon>Bacteroidota</taxon>
        <taxon>Bacteroidia</taxon>
        <taxon>Bacteroidales</taxon>
        <taxon>Bacteroidaceae</taxon>
        <taxon>Bacteroides</taxon>
    </lineage>
</organism>
<dbReference type="SUPFAM" id="SSF55298">
    <property type="entry name" value="YjgF-like"/>
    <property type="match status" value="2"/>
</dbReference>
<dbReference type="Gene3D" id="3.30.1330.40">
    <property type="entry name" value="RutC-like"/>
    <property type="match status" value="2"/>
</dbReference>
<dbReference type="AlphaFoldDB" id="A0A1G8M808"/>
<dbReference type="GO" id="GO:0019239">
    <property type="term" value="F:deaminase activity"/>
    <property type="evidence" value="ECO:0007669"/>
    <property type="project" value="TreeGrafter"/>
</dbReference>
<feature type="domain" description="Chorismatase FkbO/Hyg5-like N-terminal" evidence="1">
    <location>
        <begin position="136"/>
        <end position="219"/>
    </location>
</feature>
<dbReference type="InterPro" id="IPR035959">
    <property type="entry name" value="RutC-like_sf"/>
</dbReference>
<dbReference type="PANTHER" id="PTHR11803:SF59">
    <property type="entry name" value="ENDORIBONUCLEASE"/>
    <property type="match status" value="1"/>
</dbReference>
<reference evidence="2 3" key="1">
    <citation type="submission" date="2016-10" db="EMBL/GenBank/DDBJ databases">
        <authorList>
            <person name="de Groot N.N."/>
        </authorList>
    </citation>
    <scope>NUCLEOTIDE SEQUENCE [LARGE SCALE GENOMIC DNA]</scope>
    <source>
        <strain evidence="2 3">NLAE-zl-C57</strain>
    </source>
</reference>
<evidence type="ECO:0000313" key="3">
    <source>
        <dbReference type="Proteomes" id="UP000181870"/>
    </source>
</evidence>
<evidence type="ECO:0000259" key="1">
    <source>
        <dbReference type="Pfam" id="PF21168"/>
    </source>
</evidence>
<evidence type="ECO:0000313" key="2">
    <source>
        <dbReference type="EMBL" id="SDI64119.1"/>
    </source>
</evidence>
<proteinExistence type="predicted"/>
<dbReference type="Proteomes" id="UP000181870">
    <property type="component" value="Unassembled WGS sequence"/>
</dbReference>
<dbReference type="RefSeq" id="WP_074638560.1">
    <property type="nucleotide sequence ID" value="NZ_FNDO01000062.1"/>
</dbReference>
<protein>
    <submittedName>
        <fullName evidence="2">Enamine deaminase RidA, house cleaning of reactive enamine intermediates, YjgF/YER057c/UK114 family</fullName>
    </submittedName>
</protein>
<name>A0A1G8M808_BACOV</name>
<accession>A0A1G8M808</accession>